<feature type="compositionally biased region" description="Basic and acidic residues" evidence="2">
    <location>
        <begin position="816"/>
        <end position="828"/>
    </location>
</feature>
<dbReference type="InterPro" id="IPR042120">
    <property type="entry name" value="MutL_C_dimsub"/>
</dbReference>
<evidence type="ECO:0000313" key="4">
    <source>
        <dbReference type="EMBL" id="PSS03341.1"/>
    </source>
</evidence>
<accession>A0A2T3AM09</accession>
<evidence type="ECO:0000256" key="1">
    <source>
        <dbReference type="ARBA" id="ARBA00006082"/>
    </source>
</evidence>
<feature type="compositionally biased region" description="Low complexity" evidence="2">
    <location>
        <begin position="396"/>
        <end position="413"/>
    </location>
</feature>
<feature type="region of interest" description="Disordered" evidence="2">
    <location>
        <begin position="631"/>
        <end position="653"/>
    </location>
</feature>
<dbReference type="SUPFAM" id="SSF118116">
    <property type="entry name" value="DNA mismatch repair protein MutL"/>
    <property type="match status" value="1"/>
</dbReference>
<feature type="region of interest" description="Disordered" evidence="2">
    <location>
        <begin position="394"/>
        <end position="557"/>
    </location>
</feature>
<dbReference type="PANTHER" id="PTHR10073">
    <property type="entry name" value="DNA MISMATCH REPAIR PROTEIN MLH, PMS, MUTL"/>
    <property type="match status" value="1"/>
</dbReference>
<feature type="region of interest" description="Disordered" evidence="2">
    <location>
        <begin position="997"/>
        <end position="1018"/>
    </location>
</feature>
<dbReference type="GO" id="GO:0032300">
    <property type="term" value="C:mismatch repair complex"/>
    <property type="evidence" value="ECO:0007669"/>
    <property type="project" value="InterPro"/>
</dbReference>
<feature type="region of interest" description="Disordered" evidence="2">
    <location>
        <begin position="791"/>
        <end position="828"/>
    </location>
</feature>
<dbReference type="STRING" id="2025994.A0A2T3AM09"/>
<dbReference type="OrthoDB" id="429932at2759"/>
<dbReference type="SMART" id="SM00853">
    <property type="entry name" value="MutL_C"/>
    <property type="match status" value="1"/>
</dbReference>
<dbReference type="GO" id="GO:0016887">
    <property type="term" value="F:ATP hydrolysis activity"/>
    <property type="evidence" value="ECO:0007669"/>
    <property type="project" value="InterPro"/>
</dbReference>
<feature type="compositionally biased region" description="Basic and acidic residues" evidence="2">
    <location>
        <begin position="998"/>
        <end position="1018"/>
    </location>
</feature>
<dbReference type="GO" id="GO:0140664">
    <property type="term" value="F:ATP-dependent DNA damage sensor activity"/>
    <property type="evidence" value="ECO:0007669"/>
    <property type="project" value="InterPro"/>
</dbReference>
<dbReference type="FunCoup" id="A0A2T3AM09">
    <property type="interactions" value="441"/>
</dbReference>
<gene>
    <name evidence="4" type="ORF">BD289DRAFT_191539</name>
</gene>
<keyword evidence="5" id="KW-1185">Reference proteome</keyword>
<feature type="compositionally biased region" description="Polar residues" evidence="2">
    <location>
        <begin position="461"/>
        <end position="477"/>
    </location>
</feature>
<feature type="domain" description="MutL C-terminal dimerisation" evidence="3">
    <location>
        <begin position="675"/>
        <end position="928"/>
    </location>
</feature>
<dbReference type="Pfam" id="PF13589">
    <property type="entry name" value="HATPase_c_3"/>
    <property type="match status" value="1"/>
</dbReference>
<dbReference type="SUPFAM" id="SSF55874">
    <property type="entry name" value="ATPase domain of HSP90 chaperone/DNA topoisomerase II/histidine kinase"/>
    <property type="match status" value="1"/>
</dbReference>
<evidence type="ECO:0000256" key="2">
    <source>
        <dbReference type="SAM" id="MobiDB-lite"/>
    </source>
</evidence>
<proteinExistence type="inferred from homology"/>
<dbReference type="InterPro" id="IPR014790">
    <property type="entry name" value="MutL_C"/>
</dbReference>
<feature type="region of interest" description="Disordered" evidence="2">
    <location>
        <begin position="583"/>
        <end position="611"/>
    </location>
</feature>
<dbReference type="InterPro" id="IPR036890">
    <property type="entry name" value="HATPase_C_sf"/>
</dbReference>
<evidence type="ECO:0000313" key="5">
    <source>
        <dbReference type="Proteomes" id="UP000241462"/>
    </source>
</evidence>
<dbReference type="PANTHER" id="PTHR10073:SF47">
    <property type="entry name" value="DNA MISMATCH REPAIR PROTEIN MLH3"/>
    <property type="match status" value="1"/>
</dbReference>
<comment type="similarity">
    <text evidence="1">Belongs to the DNA mismatch repair MutL/HexB family.</text>
</comment>
<feature type="compositionally biased region" description="Basic and acidic residues" evidence="2">
    <location>
        <begin position="480"/>
        <end position="529"/>
    </location>
</feature>
<sequence length="1040" mass="113810">MSIRPLPDQVAAQITSSTALTSLNAVVAGLVRNALDAAASHINLTVDYARGHCCVEDDGVGIPPAEFSPDGGLAQLHFTSKFPPRPDAHGRHGVFLASVAALSLCAITSHHRGARSHNSLVLHNSTLLARHTPCAPEQRVLAFPSHGTRVAVSDLFGAMPVRVKHRALQAEKSSSFGRDWHRLVLQLVALLLAWPATVTVTMRDASARPKLVLKTGGDPRRWLHDSCRLLHQAALLSSPDASSWVPIAASAPTLRITCHVCRDPVATRRLQFMSLGIQPLSNESRCNVLYEEANRVFAESDFGLLDDSDSDATPSHADAKARKGLDRWPMFILRIDPVPSDKSGAVAVEDILDERQHNLALITDLLRAMFYQFLKQTLCRPKTVALSTGANARCQAAGSTPSRPASASTSPGSQAVREPARKAPRLESAASRPESPLAAWSNIQPGPPLQTYKTADPIFSGAQSAPAPTSRGVSQNNDAAKTDAKDATVTEEPRPSRYDAHGKLTRMPWDDCEPRRQALTEKPQGKPKPDQLAVSEPADVLTITPSQQQSEDTYERTRPVTRVVATINSRTGHVLPPKPLTLSIRASKAEPRRITRRPAANQQPPQEEPPNEIAWIRNLASKWKNPVFESAEAPTPRLPDMPDTRGRDAKPAGHRMTTMGALGRVSKQTLAKAQLIAQVDNKFILAKMPLAYDADTSQVATDPSPSSSVLVLIDQHAADERCRVEALMQDYFAPATGQDGQRYWTAVTEAPPKLLQFELSRYDGSLLGEFKHHFGYWGIHYTVHAGDNTSFGARRPDKKRGATAAAAAAETEEEEASRKTNSNKEKTKVTVHGLPPAILERCRTEPRLLAELMRKEAWRLSDEGFDVPWPRPRLVVHDAVRRKEEKGAQSERDNVPIWVSLFHGCPQGIVELIHSRSCRSAIMFNDPLTLADCSDLFTRLLRCAFPFQCAHGRPSMVPIVNLGRAGSGDGGWTETGTGTGTATAPGSNRLERGIGVVESEKADESVDKNQNENKMDRGEDFATAFKTWIKKKEKKKNKEW</sequence>
<protein>
    <recommendedName>
        <fullName evidence="3">MutL C-terminal dimerisation domain-containing protein</fullName>
    </recommendedName>
</protein>
<dbReference type="GO" id="GO:0005524">
    <property type="term" value="F:ATP binding"/>
    <property type="evidence" value="ECO:0007669"/>
    <property type="project" value="InterPro"/>
</dbReference>
<organism evidence="4 5">
    <name type="scientific">Coniella lustricola</name>
    <dbReference type="NCBI Taxonomy" id="2025994"/>
    <lineage>
        <taxon>Eukaryota</taxon>
        <taxon>Fungi</taxon>
        <taxon>Dikarya</taxon>
        <taxon>Ascomycota</taxon>
        <taxon>Pezizomycotina</taxon>
        <taxon>Sordariomycetes</taxon>
        <taxon>Sordariomycetidae</taxon>
        <taxon>Diaporthales</taxon>
        <taxon>Schizoparmaceae</taxon>
        <taxon>Coniella</taxon>
    </lineage>
</organism>
<evidence type="ECO:0000259" key="3">
    <source>
        <dbReference type="SMART" id="SM00853"/>
    </source>
</evidence>
<name>A0A2T3AM09_9PEZI</name>
<dbReference type="GO" id="GO:0006298">
    <property type="term" value="P:mismatch repair"/>
    <property type="evidence" value="ECO:0007669"/>
    <property type="project" value="InterPro"/>
</dbReference>
<dbReference type="Gene3D" id="3.30.565.10">
    <property type="entry name" value="Histidine kinase-like ATPase, C-terminal domain"/>
    <property type="match status" value="1"/>
</dbReference>
<dbReference type="InterPro" id="IPR038973">
    <property type="entry name" value="MutL/Mlh/Pms-like"/>
</dbReference>
<dbReference type="EMBL" id="KZ678375">
    <property type="protein sequence ID" value="PSS03341.1"/>
    <property type="molecule type" value="Genomic_DNA"/>
</dbReference>
<dbReference type="AlphaFoldDB" id="A0A2T3AM09"/>
<feature type="compositionally biased region" description="Basic and acidic residues" evidence="2">
    <location>
        <begin position="640"/>
        <end position="651"/>
    </location>
</feature>
<dbReference type="Gene3D" id="3.30.1540.20">
    <property type="entry name" value="MutL, C-terminal domain, dimerisation subdomain"/>
    <property type="match status" value="2"/>
</dbReference>
<dbReference type="InParanoid" id="A0A2T3AM09"/>
<dbReference type="InterPro" id="IPR037198">
    <property type="entry name" value="MutL_C_sf"/>
</dbReference>
<dbReference type="Proteomes" id="UP000241462">
    <property type="component" value="Unassembled WGS sequence"/>
</dbReference>
<reference evidence="4 5" key="1">
    <citation type="journal article" date="2018" name="Mycol. Prog.">
        <title>Coniella lustricola, a new species from submerged detritus.</title>
        <authorList>
            <person name="Raudabaugh D.B."/>
            <person name="Iturriaga T."/>
            <person name="Carver A."/>
            <person name="Mondo S."/>
            <person name="Pangilinan J."/>
            <person name="Lipzen A."/>
            <person name="He G."/>
            <person name="Amirebrahimi M."/>
            <person name="Grigoriev I.V."/>
            <person name="Miller A.N."/>
        </authorList>
    </citation>
    <scope>NUCLEOTIDE SEQUENCE [LARGE SCALE GENOMIC DNA]</scope>
    <source>
        <strain evidence="4 5">B22-T-1</strain>
    </source>
</reference>